<proteinExistence type="predicted"/>
<dbReference type="NCBIfam" id="TIGR00254">
    <property type="entry name" value="GGDEF"/>
    <property type="match status" value="1"/>
</dbReference>
<dbReference type="EMBL" id="AJ854181">
    <property type="protein sequence ID" value="CAH69520.1"/>
    <property type="molecule type" value="Genomic_DNA"/>
</dbReference>
<dbReference type="PANTHER" id="PTHR44757">
    <property type="entry name" value="DIGUANYLATE CYCLASE DGCP"/>
    <property type="match status" value="1"/>
</dbReference>
<dbReference type="NCBIfam" id="TIGR00229">
    <property type="entry name" value="sensory_box"/>
    <property type="match status" value="1"/>
</dbReference>
<name>Q05HJ7_FRAAL</name>
<dbReference type="AlphaFoldDB" id="Q05HJ7"/>
<dbReference type="InterPro" id="IPR035965">
    <property type="entry name" value="PAS-like_dom_sf"/>
</dbReference>
<evidence type="ECO:0000259" key="2">
    <source>
        <dbReference type="PROSITE" id="PS50113"/>
    </source>
</evidence>
<dbReference type="SUPFAM" id="SSF55073">
    <property type="entry name" value="Nucleotide cyclase"/>
    <property type="match status" value="1"/>
</dbReference>
<dbReference type="Gene3D" id="3.30.70.270">
    <property type="match status" value="1"/>
</dbReference>
<evidence type="ECO:0000259" key="3">
    <source>
        <dbReference type="PROSITE" id="PS50887"/>
    </source>
</evidence>
<dbReference type="Pfam" id="PF00990">
    <property type="entry name" value="GGDEF"/>
    <property type="match status" value="1"/>
</dbReference>
<reference evidence="4" key="1">
    <citation type="submission" date="2004-10" db="EMBL/GenBank/DDBJ databases">
        <title>Characterization of a gene locus containing squalene-hopene cyclase (shc) in Frankia alni ACN14a, and an shc homolog in Acidothermus cellulolyticus.</title>
        <authorList>
            <person name="Alloisio N."/>
            <person name="Marechal J."/>
            <person name="vanden Heuvel B."/>
            <person name="Normand P."/>
            <person name="Berry A.M."/>
        </authorList>
    </citation>
    <scope>NUCLEOTIDE SEQUENCE</scope>
    <source>
        <strain evidence="4">ACN14a</strain>
    </source>
</reference>
<dbReference type="InterPro" id="IPR043128">
    <property type="entry name" value="Rev_trsase/Diguanyl_cyclase"/>
</dbReference>
<dbReference type="Pfam" id="PF08448">
    <property type="entry name" value="PAS_4"/>
    <property type="match status" value="1"/>
</dbReference>
<dbReference type="SUPFAM" id="SSF55785">
    <property type="entry name" value="PYP-like sensor domain (PAS domain)"/>
    <property type="match status" value="2"/>
</dbReference>
<protein>
    <submittedName>
        <fullName evidence="4">Putative signal transduction protein</fullName>
    </submittedName>
</protein>
<dbReference type="PROSITE" id="PS50113">
    <property type="entry name" value="PAC"/>
    <property type="match status" value="1"/>
</dbReference>
<dbReference type="SMART" id="SM00267">
    <property type="entry name" value="GGDEF"/>
    <property type="match status" value="1"/>
</dbReference>
<dbReference type="CDD" id="cd01949">
    <property type="entry name" value="GGDEF"/>
    <property type="match status" value="1"/>
</dbReference>
<dbReference type="InterPro" id="IPR052155">
    <property type="entry name" value="Biofilm_reg_signaling"/>
</dbReference>
<sequence length="570" mass="61789">MPLGVQPDLIEILDIAVVEATVRNHRIRRANPAACALFGRPEAEVVGLDWEKITTPADHARLHAQIRFRQASGRRRERMMVRLLQPDGDLRHALATIVLRADPDGEEYFVVHLQDVSEEIAAQDRLRLIVENTPVSMFLIDRSGRVLVSEGTASPEAAAGLAEARASSIFTTFAYLPQATSIMRRALDGERVHQILEAFGRRLDVHLVPIPGPGGQVDTVAAVASDVTDLHLALASLRARSAEQAVVADLGRRALEAREPAELWQRAVTALADHLGADLVRAYGLDADGKRVGPLAHEDRRAPQVPTGTQRDPPRRTAAWVTTVPVGRPDRPLAVIELHRAPLEDQEREFVHAVTAVLGSAALRFQMEAEIRHRSLHDGLTGLPNRTALLDRLHRALHRAGHDGRRVGVLFVDLDGFKAVNDTLGHQAGDDLLRTTAARLSHAVRPGDVAGRLAGDEFAVLCEDVDGVADLEAIADRVVTALAAPVRLLDRPVTLTGSVGLALSNPDLADAETLLNAADIAMYTAKRNGPGQRLAYATEMRTPVAANTRQKLTRDQLKTAGADGSMLSLR</sequence>
<dbReference type="Gene3D" id="3.30.450.20">
    <property type="entry name" value="PAS domain"/>
    <property type="match status" value="2"/>
</dbReference>
<dbReference type="InterPro" id="IPR000160">
    <property type="entry name" value="GGDEF_dom"/>
</dbReference>
<dbReference type="InterPro" id="IPR029787">
    <property type="entry name" value="Nucleotide_cyclase"/>
</dbReference>
<organism evidence="4">
    <name type="scientific">Frankia alni</name>
    <dbReference type="NCBI Taxonomy" id="1859"/>
    <lineage>
        <taxon>Bacteria</taxon>
        <taxon>Bacillati</taxon>
        <taxon>Actinomycetota</taxon>
        <taxon>Actinomycetes</taxon>
        <taxon>Frankiales</taxon>
        <taxon>Frankiaceae</taxon>
        <taxon>Frankia</taxon>
    </lineage>
</organism>
<dbReference type="InterPro" id="IPR013656">
    <property type="entry name" value="PAS_4"/>
</dbReference>
<evidence type="ECO:0000313" key="4">
    <source>
        <dbReference type="EMBL" id="CAH69520.1"/>
    </source>
</evidence>
<dbReference type="SMART" id="SM00091">
    <property type="entry name" value="PAS"/>
    <property type="match status" value="2"/>
</dbReference>
<dbReference type="InterPro" id="IPR000700">
    <property type="entry name" value="PAS-assoc_C"/>
</dbReference>
<feature type="region of interest" description="Disordered" evidence="1">
    <location>
        <begin position="294"/>
        <end position="316"/>
    </location>
</feature>
<dbReference type="PANTHER" id="PTHR44757:SF2">
    <property type="entry name" value="BIOFILM ARCHITECTURE MAINTENANCE PROTEIN MBAA"/>
    <property type="match status" value="1"/>
</dbReference>
<feature type="domain" description="GGDEF" evidence="3">
    <location>
        <begin position="405"/>
        <end position="538"/>
    </location>
</feature>
<feature type="domain" description="PAC" evidence="2">
    <location>
        <begin position="77"/>
        <end position="128"/>
    </location>
</feature>
<evidence type="ECO:0000256" key="1">
    <source>
        <dbReference type="SAM" id="MobiDB-lite"/>
    </source>
</evidence>
<dbReference type="InterPro" id="IPR000014">
    <property type="entry name" value="PAS"/>
</dbReference>
<dbReference type="CDD" id="cd00130">
    <property type="entry name" value="PAS"/>
    <property type="match status" value="1"/>
</dbReference>
<dbReference type="OMA" id="IHIVITT"/>
<dbReference type="PROSITE" id="PS50887">
    <property type="entry name" value="GGDEF"/>
    <property type="match status" value="1"/>
</dbReference>
<accession>Q05HJ7</accession>